<evidence type="ECO:0000313" key="2">
    <source>
        <dbReference type="Proteomes" id="UP001054945"/>
    </source>
</evidence>
<name>A0AAV4QRS0_CAEEX</name>
<sequence>MKGFQVVYFFKKKNKSVKAKQQNEQAINSFSKNHEQPLFENLEFERRNPRITLLSPLQIALALTSRRDCIEEKSIARLNVADIHTDDRATLPIRSA</sequence>
<reference evidence="1 2" key="1">
    <citation type="submission" date="2021-06" db="EMBL/GenBank/DDBJ databases">
        <title>Caerostris extrusa draft genome.</title>
        <authorList>
            <person name="Kono N."/>
            <person name="Arakawa K."/>
        </authorList>
    </citation>
    <scope>NUCLEOTIDE SEQUENCE [LARGE SCALE GENOMIC DNA]</scope>
</reference>
<dbReference type="Proteomes" id="UP001054945">
    <property type="component" value="Unassembled WGS sequence"/>
</dbReference>
<proteinExistence type="predicted"/>
<evidence type="ECO:0000313" key="1">
    <source>
        <dbReference type="EMBL" id="GIY12743.1"/>
    </source>
</evidence>
<keyword evidence="2" id="KW-1185">Reference proteome</keyword>
<gene>
    <name evidence="1" type="ORF">CEXT_510181</name>
</gene>
<organism evidence="1 2">
    <name type="scientific">Caerostris extrusa</name>
    <name type="common">Bark spider</name>
    <name type="synonym">Caerostris bankana</name>
    <dbReference type="NCBI Taxonomy" id="172846"/>
    <lineage>
        <taxon>Eukaryota</taxon>
        <taxon>Metazoa</taxon>
        <taxon>Ecdysozoa</taxon>
        <taxon>Arthropoda</taxon>
        <taxon>Chelicerata</taxon>
        <taxon>Arachnida</taxon>
        <taxon>Araneae</taxon>
        <taxon>Araneomorphae</taxon>
        <taxon>Entelegynae</taxon>
        <taxon>Araneoidea</taxon>
        <taxon>Araneidae</taxon>
        <taxon>Caerostris</taxon>
    </lineage>
</organism>
<protein>
    <submittedName>
        <fullName evidence="1">Uncharacterized protein</fullName>
    </submittedName>
</protein>
<comment type="caution">
    <text evidence="1">The sequence shown here is derived from an EMBL/GenBank/DDBJ whole genome shotgun (WGS) entry which is preliminary data.</text>
</comment>
<dbReference type="AlphaFoldDB" id="A0AAV4QRS0"/>
<accession>A0AAV4QRS0</accession>
<dbReference type="EMBL" id="BPLR01006842">
    <property type="protein sequence ID" value="GIY12743.1"/>
    <property type="molecule type" value="Genomic_DNA"/>
</dbReference>